<feature type="chain" id="PRO_5004794691" evidence="1">
    <location>
        <begin position="33"/>
        <end position="586"/>
    </location>
</feature>
<dbReference type="Gene3D" id="3.20.20.80">
    <property type="entry name" value="Glycosidases"/>
    <property type="match status" value="1"/>
</dbReference>
<dbReference type="SUPFAM" id="SSF51445">
    <property type="entry name" value="(Trans)glycosidases"/>
    <property type="match status" value="1"/>
</dbReference>
<feature type="domain" description="Glycoside hydrolase family 44 catalytic" evidence="2">
    <location>
        <begin position="113"/>
        <end position="345"/>
    </location>
</feature>
<dbReference type="OrthoDB" id="9803686at2"/>
<dbReference type="RefSeq" id="WP_104022092.1">
    <property type="nucleotide sequence ID" value="NZ_CP007128.1"/>
</dbReference>
<organism evidence="3 4">
    <name type="scientific">Gemmatirosa kalamazoonensis</name>
    <dbReference type="NCBI Taxonomy" id="861299"/>
    <lineage>
        <taxon>Bacteria</taxon>
        <taxon>Pseudomonadati</taxon>
        <taxon>Gemmatimonadota</taxon>
        <taxon>Gemmatimonadia</taxon>
        <taxon>Gemmatimonadales</taxon>
        <taxon>Gemmatimonadaceae</taxon>
        <taxon>Gemmatirosa</taxon>
    </lineage>
</organism>
<dbReference type="Pfam" id="PF12891">
    <property type="entry name" value="Glyco_hydro_44"/>
    <property type="match status" value="1"/>
</dbReference>
<keyword evidence="1" id="KW-0732">Signal</keyword>
<dbReference type="PROSITE" id="PS51257">
    <property type="entry name" value="PROKAR_LIPOPROTEIN"/>
    <property type="match status" value="1"/>
</dbReference>
<dbReference type="KEGG" id="gba:J421_0122"/>
<dbReference type="GO" id="GO:0016787">
    <property type="term" value="F:hydrolase activity"/>
    <property type="evidence" value="ECO:0007669"/>
    <property type="project" value="UniProtKB-KW"/>
</dbReference>
<dbReference type="Proteomes" id="UP000019151">
    <property type="component" value="Chromosome"/>
</dbReference>
<dbReference type="InterPro" id="IPR017853">
    <property type="entry name" value="GH"/>
</dbReference>
<evidence type="ECO:0000259" key="2">
    <source>
        <dbReference type="Pfam" id="PF12891"/>
    </source>
</evidence>
<dbReference type="eggNOG" id="COG5297">
    <property type="taxonomic scope" value="Bacteria"/>
</dbReference>
<feature type="signal peptide" evidence="1">
    <location>
        <begin position="1"/>
        <end position="32"/>
    </location>
</feature>
<reference evidence="3 4" key="1">
    <citation type="journal article" date="2014" name="Genome Announc.">
        <title>Genome Sequence and Methylome of Soil Bacterium Gemmatirosa kalamazoonensis KBS708T, a Member of the Rarely Cultivated Gemmatimonadetes Phylum.</title>
        <authorList>
            <person name="Debruyn J.M."/>
            <person name="Radosevich M."/>
            <person name="Wommack K.E."/>
            <person name="Polson S.W."/>
            <person name="Hauser L.J."/>
            <person name="Fawaz M.N."/>
            <person name="Korlach J."/>
            <person name="Tsai Y.C."/>
        </authorList>
    </citation>
    <scope>NUCLEOTIDE SEQUENCE [LARGE SCALE GENOMIC DNA]</scope>
    <source>
        <strain evidence="3 4">KBS708</strain>
    </source>
</reference>
<gene>
    <name evidence="3" type="ORF">J421_0122</name>
</gene>
<protein>
    <submittedName>
        <fullName evidence="3">Glycoside hydrolase, family 44</fullName>
    </submittedName>
</protein>
<proteinExistence type="predicted"/>
<dbReference type="PATRIC" id="fig|861299.3.peg.123"/>
<name>W0R969_9BACT</name>
<dbReference type="AlphaFoldDB" id="W0R969"/>
<sequence>MRQQSPSPRRTRRALARRIVPLALVVAAAAIAACRVGDAEERSDGTLRETAADSQPARFAIDASTRFPISRYIYGINGYGAPHDSSAPEWPSGVTLSRFGGNRLTAYNWENNASNAGRDWNYQNDDYLGGGTTPGEAVRVRVDGAAARGAGTIVTVPMIGYVARDMDETSVGTDPTTLHARLAARFVRSLPSKRGTLALAPDVDDSAVYQDEFVYWLTHRAPRVARSDTTPLFFALDNEPDVWGATHEEIMPKVGGKMATLTYDEFIDRTISYARAVKAVAPDALVFGPGTATWTGATTFARYPTPDPKYGRQDFLDVYLDRMRDAERAGGRRLLDVLDLHWYPEIQVDGSKIDDDMATQTPAMVQARLQAPRSLWDSTYDEKSWVSGVRGGPIRLLPLLREKIAAHYPGTKIAISEYFYGRGGDISGGIAQADVLGIFGREGVFAATLWPTANTAAVPYGGNADRAYRYIVGAFRMYRDYDGRGGGFGGVGLAAHTSTPRTTSVYASTDDGDASRVVLVAINKLARPRPAVIEVAGVSGWRTMEVYTLTADAPGPQRAAVVPLDGGSAVPYTMPPLSVSTLVLRR</sequence>
<dbReference type="HOGENOM" id="CLU_015111_1_0_0"/>
<dbReference type="Gene3D" id="2.60.40.1180">
    <property type="entry name" value="Golgi alpha-mannosidase II"/>
    <property type="match status" value="1"/>
</dbReference>
<dbReference type="InParanoid" id="W0R969"/>
<dbReference type="EMBL" id="CP007128">
    <property type="protein sequence ID" value="AHG87659.1"/>
    <property type="molecule type" value="Genomic_DNA"/>
</dbReference>
<dbReference type="InterPro" id="IPR024745">
    <property type="entry name" value="GH44_cat"/>
</dbReference>
<evidence type="ECO:0000256" key="1">
    <source>
        <dbReference type="SAM" id="SignalP"/>
    </source>
</evidence>
<dbReference type="InterPro" id="IPR013780">
    <property type="entry name" value="Glyco_hydro_b"/>
</dbReference>
<keyword evidence="3" id="KW-0378">Hydrolase</keyword>
<accession>W0R969</accession>
<dbReference type="STRING" id="861299.J421_0122"/>
<evidence type="ECO:0000313" key="3">
    <source>
        <dbReference type="EMBL" id="AHG87659.1"/>
    </source>
</evidence>
<keyword evidence="4" id="KW-1185">Reference proteome</keyword>
<evidence type="ECO:0000313" key="4">
    <source>
        <dbReference type="Proteomes" id="UP000019151"/>
    </source>
</evidence>